<dbReference type="RefSeq" id="WP_342556062.1">
    <property type="nucleotide sequence ID" value="NZ_CP159992.1"/>
</dbReference>
<dbReference type="InterPro" id="IPR003675">
    <property type="entry name" value="Rce1/LyrA-like_dom"/>
</dbReference>
<keyword evidence="1" id="KW-1133">Transmembrane helix</keyword>
<dbReference type="PANTHER" id="PTHR39430">
    <property type="entry name" value="MEMBRANE-ASSOCIATED PROTEASE-RELATED"/>
    <property type="match status" value="1"/>
</dbReference>
<feature type="transmembrane region" description="Helical" evidence="1">
    <location>
        <begin position="7"/>
        <end position="30"/>
    </location>
</feature>
<feature type="domain" description="CAAX prenyl protease 2/Lysostaphin resistance protein A-like" evidence="2">
    <location>
        <begin position="110"/>
        <end position="203"/>
    </location>
</feature>
<protein>
    <submittedName>
        <fullName evidence="3">Type II CAAX endopeptidase family protein</fullName>
    </submittedName>
</protein>
<accession>A0AAU8NL45</accession>
<dbReference type="Pfam" id="PF02517">
    <property type="entry name" value="Rce1-like"/>
    <property type="match status" value="1"/>
</dbReference>
<gene>
    <name evidence="3" type="ORF">ABXS70_11785</name>
</gene>
<proteinExistence type="predicted"/>
<feature type="transmembrane region" description="Helical" evidence="1">
    <location>
        <begin position="36"/>
        <end position="56"/>
    </location>
</feature>
<evidence type="ECO:0000256" key="1">
    <source>
        <dbReference type="SAM" id="Phobius"/>
    </source>
</evidence>
<evidence type="ECO:0000259" key="2">
    <source>
        <dbReference type="Pfam" id="PF02517"/>
    </source>
</evidence>
<sequence length="268" mass="28434">MKKVMQFPLVWMFTGSVLLGISGFISQRLLVNSEGILSIMLALAGGIVSIAIYGLVMKFIAVRSVEELQPRRAGTELLLGAGVGLAFIAVSVGIIMMLGGYSFTWSTENAVSSILAIAIAAAIVEELLFRGLFLQAIEKRGGSWIALAATSIFFGLAHLPNPGASLWSSIAIVIEAGILLGAGFLWRRNLWFVIGLHFAWNALEGVLGIPVSGIDAQGFFDVQLSGPSLLTGGTFGLEASIVPVIVSLLIAVPMLISAQRRGHIQSRR</sequence>
<organism evidence="3">
    <name type="scientific">Paenibacillus sp. AN1007</name>
    <dbReference type="NCBI Taxonomy" id="3151385"/>
    <lineage>
        <taxon>Bacteria</taxon>
        <taxon>Bacillati</taxon>
        <taxon>Bacillota</taxon>
        <taxon>Bacilli</taxon>
        <taxon>Bacillales</taxon>
        <taxon>Paenibacillaceae</taxon>
        <taxon>Paenibacillus</taxon>
    </lineage>
</organism>
<dbReference type="GO" id="GO:0004175">
    <property type="term" value="F:endopeptidase activity"/>
    <property type="evidence" value="ECO:0007669"/>
    <property type="project" value="UniProtKB-ARBA"/>
</dbReference>
<dbReference type="EMBL" id="CP159992">
    <property type="protein sequence ID" value="XCP97331.1"/>
    <property type="molecule type" value="Genomic_DNA"/>
</dbReference>
<feature type="transmembrane region" description="Helical" evidence="1">
    <location>
        <begin position="110"/>
        <end position="129"/>
    </location>
</feature>
<reference evidence="3" key="1">
    <citation type="submission" date="2024-05" db="EMBL/GenBank/DDBJ databases">
        <title>Draft genome assemblies of 36 bacteria isolated from hibernating arctic ground squirrels.</title>
        <authorList>
            <person name="McKee H."/>
            <person name="Mullen L."/>
            <person name="Drown D.M."/>
            <person name="Duddleston K.N."/>
        </authorList>
    </citation>
    <scope>NUCLEOTIDE SEQUENCE</scope>
    <source>
        <strain evidence="3">AN1007</strain>
    </source>
</reference>
<dbReference type="AlphaFoldDB" id="A0AAU8NL45"/>
<dbReference type="GO" id="GO:0080120">
    <property type="term" value="P:CAAX-box protein maturation"/>
    <property type="evidence" value="ECO:0007669"/>
    <property type="project" value="UniProtKB-ARBA"/>
</dbReference>
<dbReference type="PANTHER" id="PTHR39430:SF1">
    <property type="entry name" value="PROTEASE"/>
    <property type="match status" value="1"/>
</dbReference>
<keyword evidence="1" id="KW-0812">Transmembrane</keyword>
<evidence type="ECO:0000313" key="3">
    <source>
        <dbReference type="EMBL" id="XCP97331.1"/>
    </source>
</evidence>
<feature type="transmembrane region" description="Helical" evidence="1">
    <location>
        <begin position="198"/>
        <end position="220"/>
    </location>
</feature>
<feature type="transmembrane region" description="Helical" evidence="1">
    <location>
        <begin position="77"/>
        <end position="98"/>
    </location>
</feature>
<feature type="transmembrane region" description="Helical" evidence="1">
    <location>
        <begin position="141"/>
        <end position="160"/>
    </location>
</feature>
<keyword evidence="1" id="KW-0472">Membrane</keyword>
<feature type="transmembrane region" description="Helical" evidence="1">
    <location>
        <begin position="240"/>
        <end position="258"/>
    </location>
</feature>
<name>A0AAU8NL45_9BACL</name>
<feature type="transmembrane region" description="Helical" evidence="1">
    <location>
        <begin position="166"/>
        <end position="186"/>
    </location>
</feature>